<comment type="caution">
    <text evidence="1">The sequence shown here is derived from an EMBL/GenBank/DDBJ whole genome shotgun (WGS) entry which is preliminary data.</text>
</comment>
<dbReference type="Proteomes" id="UP000230292">
    <property type="component" value="Unassembled WGS sequence"/>
</dbReference>
<dbReference type="EMBL" id="PFGC01000059">
    <property type="protein sequence ID" value="PIW36372.1"/>
    <property type="molecule type" value="Genomic_DNA"/>
</dbReference>
<reference evidence="1 2" key="1">
    <citation type="submission" date="2017-09" db="EMBL/GenBank/DDBJ databases">
        <title>Depth-based differentiation of microbial function through sediment-hosted aquifers and enrichment of novel symbionts in the deep terrestrial subsurface.</title>
        <authorList>
            <person name="Probst A.J."/>
            <person name="Ladd B."/>
            <person name="Jarett J.K."/>
            <person name="Geller-Mcgrath D.E."/>
            <person name="Sieber C.M."/>
            <person name="Emerson J.B."/>
            <person name="Anantharaman K."/>
            <person name="Thomas B.C."/>
            <person name="Malmstrom R."/>
            <person name="Stieglmeier M."/>
            <person name="Klingl A."/>
            <person name="Woyke T."/>
            <person name="Ryan C.M."/>
            <person name="Banfield J.F."/>
        </authorList>
    </citation>
    <scope>NUCLEOTIDE SEQUENCE [LARGE SCALE GENOMIC DNA]</scope>
    <source>
        <strain evidence="1">CG15_BIG_FIL_POST_REV_8_21_14_020_45_12</strain>
    </source>
</reference>
<accession>A0A2M7H297</accession>
<evidence type="ECO:0000313" key="1">
    <source>
        <dbReference type="EMBL" id="PIW36372.1"/>
    </source>
</evidence>
<dbReference type="AlphaFoldDB" id="A0A2M7H297"/>
<gene>
    <name evidence="1" type="ORF">COW24_05740</name>
</gene>
<name>A0A2M7H297_9BACT</name>
<proteinExistence type="predicted"/>
<protein>
    <submittedName>
        <fullName evidence="1">Uncharacterized protein</fullName>
    </submittedName>
</protein>
<sequence length="305" mass="35026">MKYARRDRPPQPLNRQRAAELLPGPEATEDITPESFFTPGILENMSDFLKGLQLDLAKETDPNFRPLTLRRLYVFMAGFLDFIPEDKVAELGIIDDKISELLEEARVFAAEDLEKNKKKCESAAEESLEKKAEALSNYCVRIAEIRHLYPDLFTQHRTQELQDELQQCIKSSRDSSNALALSGALIGSNVLFPDELIAELGRSSDWIMVKLFLESTPDESGEYRATAALSFPEHRDEILNLFEMKDYLKRDIESSVYNNKYTYVFQNLKLYFIFTAPKVKYTHDGIVFTYPNKPEAQPLPPRNQV</sequence>
<evidence type="ECO:0000313" key="2">
    <source>
        <dbReference type="Proteomes" id="UP000230292"/>
    </source>
</evidence>
<organism evidence="1 2">
    <name type="scientific">Candidatus Kerfeldbacteria bacterium CG15_BIG_FIL_POST_REV_8_21_14_020_45_12</name>
    <dbReference type="NCBI Taxonomy" id="2014247"/>
    <lineage>
        <taxon>Bacteria</taxon>
        <taxon>Candidatus Kerfeldiibacteriota</taxon>
    </lineage>
</organism>